<proteinExistence type="predicted"/>
<protein>
    <submittedName>
        <fullName evidence="1">Uncharacterized protein</fullName>
    </submittedName>
</protein>
<dbReference type="EMBL" id="JPWB01000001">
    <property type="protein sequence ID" value="RCK25539.1"/>
    <property type="molecule type" value="Genomic_DNA"/>
</dbReference>
<gene>
    <name evidence="1" type="ORF">TH6_02695</name>
</gene>
<accession>A0A367VKL8</accession>
<dbReference type="Proteomes" id="UP000253061">
    <property type="component" value="Unassembled WGS sequence"/>
</dbReference>
<evidence type="ECO:0000313" key="1">
    <source>
        <dbReference type="EMBL" id="RCK25539.1"/>
    </source>
</evidence>
<evidence type="ECO:0000313" key="2">
    <source>
        <dbReference type="Proteomes" id="UP000253061"/>
    </source>
</evidence>
<name>A0A367VKL8_9PROT</name>
<comment type="caution">
    <text evidence="1">The sequence shown here is derived from an EMBL/GenBank/DDBJ whole genome shotgun (WGS) entry which is preliminary data.</text>
</comment>
<dbReference type="AlphaFoldDB" id="A0A367VKL8"/>
<reference evidence="1 2" key="1">
    <citation type="submission" date="2014-07" db="EMBL/GenBank/DDBJ databases">
        <title>Draft genome sequence of Thalassospira profundimaris R8-17.</title>
        <authorList>
            <person name="Lai Q."/>
            <person name="Shao Z."/>
        </authorList>
    </citation>
    <scope>NUCLEOTIDE SEQUENCE [LARGE SCALE GENOMIC DNA]</scope>
    <source>
        <strain evidence="1 2">R8-17</strain>
    </source>
</reference>
<sequence>MRLKNRCLVTFWGQIGAIAARFLFNASNAPDPDKKVGRDKTRPNLFGVIMVLGRPGQPGYFRWGNNLKSIWPAT</sequence>
<organism evidence="1 2">
    <name type="scientific">Thalassospira profundimaris</name>
    <dbReference type="NCBI Taxonomy" id="502049"/>
    <lineage>
        <taxon>Bacteria</taxon>
        <taxon>Pseudomonadati</taxon>
        <taxon>Pseudomonadota</taxon>
        <taxon>Alphaproteobacteria</taxon>
        <taxon>Rhodospirillales</taxon>
        <taxon>Thalassospiraceae</taxon>
        <taxon>Thalassospira</taxon>
    </lineage>
</organism>